<dbReference type="Gene3D" id="4.10.240.10">
    <property type="entry name" value="Zn(2)-C6 fungal-type DNA-binding domain"/>
    <property type="match status" value="1"/>
</dbReference>
<dbReference type="CDD" id="cd00067">
    <property type="entry name" value="GAL4"/>
    <property type="match status" value="1"/>
</dbReference>
<sequence>MSTAPKPKPVRKRSHKGCLQCKKRRKKCDEAKPICGSCERRGADCIYTEIHSRRKSRNVSGVESGDLPSHSSNTSQVTEQRVTLRRQPTPTPIDSLDMMSLKLFHHYIFVTTDTLSCTGSLLHSLKFAVPQLAFPNPCLMSGLLTIASFHMHHLLPSADEDYLALAISRKQQLDLTMRTQRIPPDIYYLTMAFVRFFQFTETATASHLDILSWISSYYHSFWRSRDSSPDWDSYLNNKFSWIDMQQLTGESEDIPFPESLKVVHLSTSNYPDPDEVDDPATSEIYKQASDRLAEAWLLFQRPGFESFAASAWPFNFTEEFHQFLVIERRPRALTLLYYYCSMLCWLLKKRGVWWLGGFANSMDDVVLMLDEPWVDCITQSQLGSEP</sequence>
<evidence type="ECO:0000313" key="3">
    <source>
        <dbReference type="EMBL" id="KAL0567559.1"/>
    </source>
</evidence>
<protein>
    <recommendedName>
        <fullName evidence="2">Zn(2)-C6 fungal-type domain-containing protein</fullName>
    </recommendedName>
</protein>
<dbReference type="Pfam" id="PF00172">
    <property type="entry name" value="Zn_clus"/>
    <property type="match status" value="1"/>
</dbReference>
<dbReference type="SUPFAM" id="SSF57701">
    <property type="entry name" value="Zn2/Cys6 DNA-binding domain"/>
    <property type="match status" value="1"/>
</dbReference>
<dbReference type="PANTHER" id="PTHR47784">
    <property type="entry name" value="STEROL UPTAKE CONTROL PROTEIN 2"/>
    <property type="match status" value="1"/>
</dbReference>
<gene>
    <name evidence="3" type="ORF">V5O48_014436</name>
</gene>
<organism evidence="3 4">
    <name type="scientific">Marasmius crinis-equi</name>
    <dbReference type="NCBI Taxonomy" id="585013"/>
    <lineage>
        <taxon>Eukaryota</taxon>
        <taxon>Fungi</taxon>
        <taxon>Dikarya</taxon>
        <taxon>Basidiomycota</taxon>
        <taxon>Agaricomycotina</taxon>
        <taxon>Agaricomycetes</taxon>
        <taxon>Agaricomycetidae</taxon>
        <taxon>Agaricales</taxon>
        <taxon>Marasmiineae</taxon>
        <taxon>Marasmiaceae</taxon>
        <taxon>Marasmius</taxon>
    </lineage>
</organism>
<dbReference type="EMBL" id="JBAHYK010001557">
    <property type="protein sequence ID" value="KAL0567559.1"/>
    <property type="molecule type" value="Genomic_DNA"/>
</dbReference>
<name>A0ABR3EXC5_9AGAR</name>
<evidence type="ECO:0000313" key="4">
    <source>
        <dbReference type="Proteomes" id="UP001465976"/>
    </source>
</evidence>
<dbReference type="InterPro" id="IPR036864">
    <property type="entry name" value="Zn2-C6_fun-type_DNA-bd_sf"/>
</dbReference>
<comment type="caution">
    <text evidence="3">The sequence shown here is derived from an EMBL/GenBank/DDBJ whole genome shotgun (WGS) entry which is preliminary data.</text>
</comment>
<dbReference type="PANTHER" id="PTHR47784:SF5">
    <property type="entry name" value="STEROL UPTAKE CONTROL PROTEIN 2"/>
    <property type="match status" value="1"/>
</dbReference>
<dbReference type="Proteomes" id="UP001465976">
    <property type="component" value="Unassembled WGS sequence"/>
</dbReference>
<feature type="compositionally biased region" description="Polar residues" evidence="1">
    <location>
        <begin position="69"/>
        <end position="81"/>
    </location>
</feature>
<dbReference type="PROSITE" id="PS50048">
    <property type="entry name" value="ZN2_CY6_FUNGAL_2"/>
    <property type="match status" value="1"/>
</dbReference>
<dbReference type="SMART" id="SM00066">
    <property type="entry name" value="GAL4"/>
    <property type="match status" value="1"/>
</dbReference>
<reference evidence="3 4" key="1">
    <citation type="submission" date="2024-02" db="EMBL/GenBank/DDBJ databases">
        <title>A draft genome for the cacao thread blight pathogen Marasmius crinis-equi.</title>
        <authorList>
            <person name="Cohen S.P."/>
            <person name="Baruah I.K."/>
            <person name="Amoako-Attah I."/>
            <person name="Bukari Y."/>
            <person name="Meinhardt L.W."/>
            <person name="Bailey B.A."/>
        </authorList>
    </citation>
    <scope>NUCLEOTIDE SEQUENCE [LARGE SCALE GENOMIC DNA]</scope>
    <source>
        <strain evidence="3 4">GH-76</strain>
    </source>
</reference>
<accession>A0ABR3EXC5</accession>
<dbReference type="InterPro" id="IPR053157">
    <property type="entry name" value="Sterol_Uptake_Regulator"/>
</dbReference>
<dbReference type="InterPro" id="IPR001138">
    <property type="entry name" value="Zn2Cys6_DnaBD"/>
</dbReference>
<dbReference type="PROSITE" id="PS00463">
    <property type="entry name" value="ZN2_CY6_FUNGAL_1"/>
    <property type="match status" value="1"/>
</dbReference>
<evidence type="ECO:0000256" key="1">
    <source>
        <dbReference type="SAM" id="MobiDB-lite"/>
    </source>
</evidence>
<keyword evidence="4" id="KW-1185">Reference proteome</keyword>
<feature type="domain" description="Zn(2)-C6 fungal-type" evidence="2">
    <location>
        <begin position="17"/>
        <end position="47"/>
    </location>
</feature>
<evidence type="ECO:0000259" key="2">
    <source>
        <dbReference type="PROSITE" id="PS50048"/>
    </source>
</evidence>
<feature type="region of interest" description="Disordered" evidence="1">
    <location>
        <begin position="57"/>
        <end position="91"/>
    </location>
</feature>
<proteinExistence type="predicted"/>